<dbReference type="SUPFAM" id="SSF53756">
    <property type="entry name" value="UDP-Glycosyltransferase/glycogen phosphorylase"/>
    <property type="match status" value="1"/>
</dbReference>
<comment type="caution">
    <text evidence="1">The sequence shown here is derived from an EMBL/GenBank/DDBJ whole genome shotgun (WGS) entry which is preliminary data.</text>
</comment>
<name>A0AA43GX34_9CYAN</name>
<dbReference type="Proteomes" id="UP001159370">
    <property type="component" value="Unassembled WGS sequence"/>
</dbReference>
<dbReference type="FunFam" id="3.40.50.2000:FF:000072">
    <property type="entry name" value="Glycosyl transferase"/>
    <property type="match status" value="1"/>
</dbReference>
<dbReference type="InterPro" id="IPR002213">
    <property type="entry name" value="UDP_glucos_trans"/>
</dbReference>
<accession>A0AA43GX34</accession>
<gene>
    <name evidence="1" type="ORF">NWP23_03420</name>
</gene>
<dbReference type="AlphaFoldDB" id="A0AA43GX34"/>
<dbReference type="InterPro" id="IPR050426">
    <property type="entry name" value="Glycosyltransferase_28"/>
</dbReference>
<protein>
    <submittedName>
        <fullName evidence="1">Glycosyltransferase</fullName>
    </submittedName>
</protein>
<dbReference type="CDD" id="cd03784">
    <property type="entry name" value="GT1_Gtf-like"/>
    <property type="match status" value="1"/>
</dbReference>
<dbReference type="PANTHER" id="PTHR48050:SF13">
    <property type="entry name" value="STEROL 3-BETA-GLUCOSYLTRANSFERASE UGT80A2"/>
    <property type="match status" value="1"/>
</dbReference>
<dbReference type="EMBL" id="JANQDL010000025">
    <property type="protein sequence ID" value="MDH6062852.1"/>
    <property type="molecule type" value="Genomic_DNA"/>
</dbReference>
<organism evidence="1 2">
    <name type="scientific">Umezakia ovalisporum FSS-62</name>
    <dbReference type="NCBI Taxonomy" id="2971776"/>
    <lineage>
        <taxon>Bacteria</taxon>
        <taxon>Bacillati</taxon>
        <taxon>Cyanobacteriota</taxon>
        <taxon>Cyanophyceae</taxon>
        <taxon>Nostocales</taxon>
        <taxon>Nodulariaceae</taxon>
        <taxon>Umezakia</taxon>
    </lineage>
</organism>
<proteinExistence type="predicted"/>
<dbReference type="PANTHER" id="PTHR48050">
    <property type="entry name" value="STEROL 3-BETA-GLUCOSYLTRANSFERASE"/>
    <property type="match status" value="1"/>
</dbReference>
<evidence type="ECO:0000313" key="2">
    <source>
        <dbReference type="Proteomes" id="UP001159370"/>
    </source>
</evidence>
<dbReference type="RefSeq" id="WP_280686588.1">
    <property type="nucleotide sequence ID" value="NZ_JANQDL010000025.1"/>
</dbReference>
<sequence length="423" mass="46350">MTHFGLICPAASGHLYPMTTLGYELKSRGHRVTLFSILDAKPKTLAAELEFIAIGKSEFPPGAMVELFTQLGKLSGYSALQYTITFIQKMAAILLREAPALIKEAGVEALLVDQVSPEGGSIAEFLDIPFVSVCNAMMINRDVSVPPFNTSWNYSTSSWAQIRNQGGYALLNRIGRPMRKVINDHRQQWKLPPYSHPNDYYSQLAQISQQPQELEFPRKHLPPCFHFTGPYHDPKTRASIPFPFEKLNGKPLIYASLGTIQNRLLPIFNNIAEACNNLDAQLIISLGGSASPEVLQGLPGNPLVVGYAPQLELLQKTTLTITHAGMNTTLESLSNGVPMVAIPIANDQPGVAARIAWAGCGEFVPLNRVNVTRLRTAIQKVLTEDSYQKNALRLQQAIKNSGGVTRAADIIEQAVSTQKPVLP</sequence>
<evidence type="ECO:0000313" key="1">
    <source>
        <dbReference type="EMBL" id="MDH6062852.1"/>
    </source>
</evidence>
<dbReference type="GO" id="GO:0017000">
    <property type="term" value="P:antibiotic biosynthetic process"/>
    <property type="evidence" value="ECO:0007669"/>
    <property type="project" value="UniProtKB-ARBA"/>
</dbReference>
<dbReference type="GO" id="GO:0008194">
    <property type="term" value="F:UDP-glycosyltransferase activity"/>
    <property type="evidence" value="ECO:0007669"/>
    <property type="project" value="InterPro"/>
</dbReference>
<dbReference type="GO" id="GO:0016758">
    <property type="term" value="F:hexosyltransferase activity"/>
    <property type="evidence" value="ECO:0007669"/>
    <property type="project" value="UniProtKB-ARBA"/>
</dbReference>
<dbReference type="Gene3D" id="3.40.50.2000">
    <property type="entry name" value="Glycogen Phosphorylase B"/>
    <property type="match status" value="2"/>
</dbReference>
<dbReference type="Pfam" id="PF00201">
    <property type="entry name" value="UDPGT"/>
    <property type="match status" value="1"/>
</dbReference>
<reference evidence="1 2" key="1">
    <citation type="journal article" date="2023" name="J. Phycol.">
        <title>Chrysosporum ovalisporum is synonymous with the true-branching cyanobacterium Umezakia natans (Nostocales/Aphanizomenonaceae).</title>
        <authorList>
            <person name="McGregor G.B."/>
            <person name="Sendall B.C."/>
            <person name="Niiyama Y."/>
            <person name="Tuji A."/>
            <person name="Willis A."/>
        </authorList>
    </citation>
    <scope>NUCLEOTIDE SEQUENCE [LARGE SCALE GENOMIC DNA]</scope>
    <source>
        <strain evidence="1 2">FSS-62</strain>
    </source>
</reference>